<dbReference type="Proteomes" id="UP001165587">
    <property type="component" value="Unassembled WGS sequence"/>
</dbReference>
<evidence type="ECO:0000313" key="1">
    <source>
        <dbReference type="EMBL" id="MCS5726050.1"/>
    </source>
</evidence>
<dbReference type="EMBL" id="JANLCK010000004">
    <property type="protein sequence ID" value="MCS5726050.1"/>
    <property type="molecule type" value="Genomic_DNA"/>
</dbReference>
<dbReference type="InterPro" id="IPR017850">
    <property type="entry name" value="Alkaline_phosphatase_core_sf"/>
</dbReference>
<organism evidence="1 2">
    <name type="scientific">Herbiconiux oxytropis</name>
    <dbReference type="NCBI Taxonomy" id="2970915"/>
    <lineage>
        <taxon>Bacteria</taxon>
        <taxon>Bacillati</taxon>
        <taxon>Actinomycetota</taxon>
        <taxon>Actinomycetes</taxon>
        <taxon>Micrococcales</taxon>
        <taxon>Microbacteriaceae</taxon>
        <taxon>Herbiconiux</taxon>
    </lineage>
</organism>
<dbReference type="InterPro" id="IPR002591">
    <property type="entry name" value="Phosphodiest/P_Trfase"/>
</dbReference>
<keyword evidence="2" id="KW-1185">Reference proteome</keyword>
<gene>
    <name evidence="1" type="ORF">N1028_09095</name>
</gene>
<reference evidence="1" key="1">
    <citation type="submission" date="2022-08" db="EMBL/GenBank/DDBJ databases">
        <authorList>
            <person name="Deng Y."/>
            <person name="Han X.-F."/>
            <person name="Zhang Y.-Q."/>
        </authorList>
    </citation>
    <scope>NUCLEOTIDE SEQUENCE</scope>
    <source>
        <strain evidence="1">CPCC 203407</strain>
    </source>
</reference>
<accession>A0AA42BT64</accession>
<protein>
    <submittedName>
        <fullName evidence="1">Alkaline phosphatase family protein</fullName>
    </submittedName>
</protein>
<dbReference type="SUPFAM" id="SSF53649">
    <property type="entry name" value="Alkaline phosphatase-like"/>
    <property type="match status" value="1"/>
</dbReference>
<comment type="caution">
    <text evidence="1">The sequence shown here is derived from an EMBL/GenBank/DDBJ whole genome shotgun (WGS) entry which is preliminary data.</text>
</comment>
<evidence type="ECO:0000313" key="2">
    <source>
        <dbReference type="Proteomes" id="UP001165587"/>
    </source>
</evidence>
<proteinExistence type="predicted"/>
<sequence>MSTMLPTRQAAEPTLADVLPSCVAALEGGGGVLELPAADRVVVVLVDGLGSAALRARAGHARAMASGLFKRTTITSGFPTTTAAALSSLTTGGRPGQHGIVGYTALVPEADAVVNQLSGWSDVMRPATWQRLPTIFEQLAAEGVPSSTIGPAKYADSGLTHAILRGADYVAAGSIAERFDAARALFDQGGRRLVYLYVPELDQIAHARGWESDRWLATLEALDAEYARFSARLGRREGLLLTADHGIVDVPASSHVIFGDVPELVQGVRHVGGDPRCVQLYLEQGSAPDARTRLADAWHRREDSRAWIATREEAIQAGWFGEVDDAVLPRIGDVLVAARKLVAYYDGRDGDVTGRSMVGQHGSLTSEETLVPLLRAGAFAL</sequence>
<name>A0AA42BT64_9MICO</name>
<dbReference type="Pfam" id="PF01663">
    <property type="entry name" value="Phosphodiest"/>
    <property type="match status" value="1"/>
</dbReference>
<dbReference type="AlphaFoldDB" id="A0AA42BT64"/>
<dbReference type="PANTHER" id="PTHR10151:SF120">
    <property type="entry name" value="BIS(5'-ADENOSYL)-TRIPHOSPHATASE"/>
    <property type="match status" value="1"/>
</dbReference>
<dbReference type="RefSeq" id="WP_259573065.1">
    <property type="nucleotide sequence ID" value="NZ_JANLCL010000001.1"/>
</dbReference>
<dbReference type="PANTHER" id="PTHR10151">
    <property type="entry name" value="ECTONUCLEOTIDE PYROPHOSPHATASE/PHOSPHODIESTERASE"/>
    <property type="match status" value="1"/>
</dbReference>
<dbReference type="GO" id="GO:0016787">
    <property type="term" value="F:hydrolase activity"/>
    <property type="evidence" value="ECO:0007669"/>
    <property type="project" value="UniProtKB-ARBA"/>
</dbReference>
<dbReference type="Gene3D" id="3.40.720.10">
    <property type="entry name" value="Alkaline Phosphatase, subunit A"/>
    <property type="match status" value="1"/>
</dbReference>